<sequence length="277" mass="31176">MWAEAPTWQATAAVRQQAGAAASRRSRSNNIEDAIASAEAFKTSMVNWCQSDKGSDDRKRSNHRQRRRLVTPLSEQSSSLAESSEAEESLSLKKQRPKRKATGKKKNRQMHMPAKNFAAIVFRVDALVKDFADLKFHVILCRKYDPNIKDKVSGLLKEALCSKEAAGKNQLEPSPAPNTTQPIEGEQRKTALTTMSLHYDITADLYVQKTIISFQQLLEDNKIYQKMLAVMLRQPRRVRASKLLQVYQILHEDLGALKIDVEICECTICKVSIDSGS</sequence>
<reference evidence="2" key="1">
    <citation type="submission" date="2016-03" db="EMBL/GenBank/DDBJ databases">
        <title>Mechanisms controlling the formation of the plant cell surface in tip-growing cells are functionally conserved among land plants.</title>
        <authorList>
            <person name="Honkanen S."/>
            <person name="Jones V.A."/>
            <person name="Morieri G."/>
            <person name="Champion C."/>
            <person name="Hetherington A.J."/>
            <person name="Kelly S."/>
            <person name="Saint-Marcoux D."/>
            <person name="Proust H."/>
            <person name="Prescott H."/>
            <person name="Dolan L."/>
        </authorList>
    </citation>
    <scope>NUCLEOTIDE SEQUENCE [LARGE SCALE GENOMIC DNA]</scope>
    <source>
        <tissue evidence="2">Whole gametophyte</tissue>
    </source>
</reference>
<name>A0A176WR68_MARPO</name>
<organism evidence="2 3">
    <name type="scientific">Marchantia polymorpha subsp. ruderalis</name>
    <dbReference type="NCBI Taxonomy" id="1480154"/>
    <lineage>
        <taxon>Eukaryota</taxon>
        <taxon>Viridiplantae</taxon>
        <taxon>Streptophyta</taxon>
        <taxon>Embryophyta</taxon>
        <taxon>Marchantiophyta</taxon>
        <taxon>Marchantiopsida</taxon>
        <taxon>Marchantiidae</taxon>
        <taxon>Marchantiales</taxon>
        <taxon>Marchantiaceae</taxon>
        <taxon>Marchantia</taxon>
    </lineage>
</organism>
<dbReference type="AlphaFoldDB" id="A0A176WR68"/>
<feature type="region of interest" description="Disordered" evidence="1">
    <location>
        <begin position="49"/>
        <end position="110"/>
    </location>
</feature>
<accession>A0A176WR68</accession>
<evidence type="ECO:0000313" key="2">
    <source>
        <dbReference type="EMBL" id="OAE35628.1"/>
    </source>
</evidence>
<protein>
    <submittedName>
        <fullName evidence="2">Uncharacterized protein</fullName>
    </submittedName>
</protein>
<feature type="compositionally biased region" description="Basic residues" evidence="1">
    <location>
        <begin position="93"/>
        <end position="109"/>
    </location>
</feature>
<proteinExistence type="predicted"/>
<evidence type="ECO:0000313" key="3">
    <source>
        <dbReference type="Proteomes" id="UP000077202"/>
    </source>
</evidence>
<dbReference type="Proteomes" id="UP000077202">
    <property type="component" value="Unassembled WGS sequence"/>
</dbReference>
<comment type="caution">
    <text evidence="2">The sequence shown here is derived from an EMBL/GenBank/DDBJ whole genome shotgun (WGS) entry which is preliminary data.</text>
</comment>
<dbReference type="EMBL" id="LVLJ01000109">
    <property type="protein sequence ID" value="OAE35628.1"/>
    <property type="molecule type" value="Genomic_DNA"/>
</dbReference>
<keyword evidence="3" id="KW-1185">Reference proteome</keyword>
<gene>
    <name evidence="2" type="ORF">AXG93_550s1020</name>
</gene>
<feature type="compositionally biased region" description="Low complexity" evidence="1">
    <location>
        <begin position="73"/>
        <end position="83"/>
    </location>
</feature>
<feature type="compositionally biased region" description="Basic residues" evidence="1">
    <location>
        <begin position="60"/>
        <end position="69"/>
    </location>
</feature>
<evidence type="ECO:0000256" key="1">
    <source>
        <dbReference type="SAM" id="MobiDB-lite"/>
    </source>
</evidence>